<reference evidence="10" key="2">
    <citation type="submission" date="2021-08" db="EMBL/GenBank/DDBJ databases">
        <authorList>
            <person name="Gostincar C."/>
            <person name="Sun X."/>
            <person name="Song Z."/>
            <person name="Gunde-Cimerman N."/>
        </authorList>
    </citation>
    <scope>NUCLEOTIDE SEQUENCE</scope>
    <source>
        <strain evidence="10">EXF-9298</strain>
    </source>
</reference>
<evidence type="ECO:0000256" key="2">
    <source>
        <dbReference type="ARBA" id="ARBA00005687"/>
    </source>
</evidence>
<keyword evidence="8" id="KW-0472">Membrane</keyword>
<feature type="non-terminal residue" evidence="10">
    <location>
        <position position="1"/>
    </location>
</feature>
<comment type="function">
    <text evidence="9">Involved in the organization of the mitochondrial membranes and the global structure of the mitochondria. Also required for mitochondrial distribution and mobility as well as for the maintenance of mitochondrial DNA nucleoids structures.</text>
</comment>
<dbReference type="GO" id="GO:0005743">
    <property type="term" value="C:mitochondrial inner membrane"/>
    <property type="evidence" value="ECO:0007669"/>
    <property type="project" value="UniProtKB-SubCell"/>
</dbReference>
<evidence type="ECO:0000256" key="5">
    <source>
        <dbReference type="ARBA" id="ARBA00022946"/>
    </source>
</evidence>
<evidence type="ECO:0000256" key="4">
    <source>
        <dbReference type="ARBA" id="ARBA00022792"/>
    </source>
</evidence>
<proteinExistence type="inferred from homology"/>
<keyword evidence="5" id="KW-0809">Transit peptide</keyword>
<evidence type="ECO:0000256" key="7">
    <source>
        <dbReference type="ARBA" id="ARBA00023128"/>
    </source>
</evidence>
<evidence type="ECO:0000256" key="9">
    <source>
        <dbReference type="ARBA" id="ARBA00025191"/>
    </source>
</evidence>
<feature type="non-terminal residue" evidence="10">
    <location>
        <position position="227"/>
    </location>
</feature>
<dbReference type="Pfam" id="PF08118">
    <property type="entry name" value="MDM31_MDM32"/>
    <property type="match status" value="1"/>
</dbReference>
<comment type="similarity">
    <text evidence="2">Belongs to the MDM31/MDM32 family.</text>
</comment>
<evidence type="ECO:0000313" key="10">
    <source>
        <dbReference type="EMBL" id="KAG9937998.1"/>
    </source>
</evidence>
<keyword evidence="11" id="KW-1185">Reference proteome</keyword>
<evidence type="ECO:0000313" key="11">
    <source>
        <dbReference type="Proteomes" id="UP000729357"/>
    </source>
</evidence>
<evidence type="ECO:0000256" key="3">
    <source>
        <dbReference type="ARBA" id="ARBA00022692"/>
    </source>
</evidence>
<reference evidence="10" key="1">
    <citation type="journal article" date="2021" name="J Fungi (Basel)">
        <title>Virulence traits and population genomics of the black yeast Aureobasidium melanogenum.</title>
        <authorList>
            <person name="Cernosa A."/>
            <person name="Sun X."/>
            <person name="Gostincar C."/>
            <person name="Fang C."/>
            <person name="Gunde-Cimerman N."/>
            <person name="Song Z."/>
        </authorList>
    </citation>
    <scope>NUCLEOTIDE SEQUENCE</scope>
    <source>
        <strain evidence="10">EXF-9298</strain>
    </source>
</reference>
<keyword evidence="3" id="KW-0812">Transmembrane</keyword>
<dbReference type="AlphaFoldDB" id="A0A9P8F443"/>
<dbReference type="PANTHER" id="PTHR31068">
    <property type="entry name" value="MITOCHONDRIAL DISTRIBUTION AND MORPHOLOGY PROTEIN 31"/>
    <property type="match status" value="1"/>
</dbReference>
<dbReference type="Proteomes" id="UP000729357">
    <property type="component" value="Unassembled WGS sequence"/>
</dbReference>
<gene>
    <name evidence="10" type="ORF">KCU98_g19695</name>
</gene>
<dbReference type="PANTHER" id="PTHR31068:SF0">
    <property type="entry name" value="MITOCHONDRIAL DISTRIBUTION AND MORPHOLOGY PROTEIN 31"/>
    <property type="match status" value="1"/>
</dbReference>
<accession>A0A9P8F443</accession>
<organism evidence="10 11">
    <name type="scientific">Aureobasidium melanogenum</name>
    <name type="common">Aureobasidium pullulans var. melanogenum</name>
    <dbReference type="NCBI Taxonomy" id="46634"/>
    <lineage>
        <taxon>Eukaryota</taxon>
        <taxon>Fungi</taxon>
        <taxon>Dikarya</taxon>
        <taxon>Ascomycota</taxon>
        <taxon>Pezizomycotina</taxon>
        <taxon>Dothideomycetes</taxon>
        <taxon>Dothideomycetidae</taxon>
        <taxon>Dothideales</taxon>
        <taxon>Saccotheciaceae</taxon>
        <taxon>Aureobasidium</taxon>
    </lineage>
</organism>
<protein>
    <submittedName>
        <fullName evidence="10">Mitochondrion biogenesis protein</fullName>
    </submittedName>
</protein>
<comment type="subcellular location">
    <subcellularLocation>
        <location evidence="1">Mitochondrion inner membrane</location>
    </subcellularLocation>
</comment>
<comment type="caution">
    <text evidence="10">The sequence shown here is derived from an EMBL/GenBank/DDBJ whole genome shotgun (WGS) entry which is preliminary data.</text>
</comment>
<keyword evidence="7" id="KW-0496">Mitochondrion</keyword>
<evidence type="ECO:0000256" key="1">
    <source>
        <dbReference type="ARBA" id="ARBA00004273"/>
    </source>
</evidence>
<name>A0A9P8F443_AURME</name>
<evidence type="ECO:0000256" key="6">
    <source>
        <dbReference type="ARBA" id="ARBA00022989"/>
    </source>
</evidence>
<dbReference type="GO" id="GO:0000001">
    <property type="term" value="P:mitochondrion inheritance"/>
    <property type="evidence" value="ECO:0007669"/>
    <property type="project" value="InterPro"/>
</dbReference>
<keyword evidence="6" id="KW-1133">Transmembrane helix</keyword>
<dbReference type="InterPro" id="IPR012571">
    <property type="entry name" value="Mdm31/Mdm32"/>
</dbReference>
<keyword evidence="4" id="KW-0999">Mitochondrion inner membrane</keyword>
<sequence length="227" mass="25983">LSINEEDGDHSAWKKHSRLRIDGLNIDHLNRGVEGPFSWIHEGNVDIVADIMFPADQDGSIAKVMSDFYDRMEATVAHNYLHTTHQHDTSDHHDEREIQDENEEDKRFIVMDLRVHLNDVRAAVPIFTRDLSYVNNALIRPIVAYINSKRTFIPINCRVVKRVSEFDGSWTVFDSGLLDDLSRETYEAFARDIVDDGARTRRLKKVGLWTIQLAAQALFIGLAGQLV</sequence>
<dbReference type="GO" id="GO:0007005">
    <property type="term" value="P:mitochondrion organization"/>
    <property type="evidence" value="ECO:0007669"/>
    <property type="project" value="InterPro"/>
</dbReference>
<evidence type="ECO:0000256" key="8">
    <source>
        <dbReference type="ARBA" id="ARBA00023136"/>
    </source>
</evidence>
<dbReference type="EMBL" id="JAHFXS010005852">
    <property type="protein sequence ID" value="KAG9937998.1"/>
    <property type="molecule type" value="Genomic_DNA"/>
</dbReference>